<sequence length="197" mass="23141">MNSIIESNIAEGHYRNSVQTYWKIQLQEFSPKLENSEKMNEDHQNDEENQNDENTEENLSNEESDCDENQNDENTEENLSNEESDCDENLEKNRTDDDDEYYEFNVPLDTNQEIRRSSRQPKPKQMNDYISFLAEKYISEPSFLAEKYISEPQTVQEALESPDKEKWISAIKAEHDSLLENNTWELVDLPEASPALF</sequence>
<evidence type="ECO:0000313" key="2">
    <source>
        <dbReference type="EMBL" id="KAK9688580.1"/>
    </source>
</evidence>
<feature type="compositionally biased region" description="Basic and acidic residues" evidence="1">
    <location>
        <begin position="34"/>
        <end position="43"/>
    </location>
</feature>
<accession>A0AAW1IGR1</accession>
<evidence type="ECO:0000313" key="3">
    <source>
        <dbReference type="Proteomes" id="UP001458880"/>
    </source>
</evidence>
<proteinExistence type="predicted"/>
<keyword evidence="3" id="KW-1185">Reference proteome</keyword>
<evidence type="ECO:0000256" key="1">
    <source>
        <dbReference type="SAM" id="MobiDB-lite"/>
    </source>
</evidence>
<protein>
    <submittedName>
        <fullName evidence="2">Uncharacterized protein</fullName>
    </submittedName>
</protein>
<comment type="caution">
    <text evidence="2">The sequence shown here is derived from an EMBL/GenBank/DDBJ whole genome shotgun (WGS) entry which is preliminary data.</text>
</comment>
<dbReference type="EMBL" id="JASPKY010000586">
    <property type="protein sequence ID" value="KAK9688580.1"/>
    <property type="molecule type" value="Genomic_DNA"/>
</dbReference>
<organism evidence="2 3">
    <name type="scientific">Popillia japonica</name>
    <name type="common">Japanese beetle</name>
    <dbReference type="NCBI Taxonomy" id="7064"/>
    <lineage>
        <taxon>Eukaryota</taxon>
        <taxon>Metazoa</taxon>
        <taxon>Ecdysozoa</taxon>
        <taxon>Arthropoda</taxon>
        <taxon>Hexapoda</taxon>
        <taxon>Insecta</taxon>
        <taxon>Pterygota</taxon>
        <taxon>Neoptera</taxon>
        <taxon>Endopterygota</taxon>
        <taxon>Coleoptera</taxon>
        <taxon>Polyphaga</taxon>
        <taxon>Scarabaeiformia</taxon>
        <taxon>Scarabaeidae</taxon>
        <taxon>Rutelinae</taxon>
        <taxon>Popillia</taxon>
    </lineage>
</organism>
<dbReference type="AlphaFoldDB" id="A0AAW1IGR1"/>
<feature type="compositionally biased region" description="Acidic residues" evidence="1">
    <location>
        <begin position="44"/>
        <end position="88"/>
    </location>
</feature>
<name>A0AAW1IGR1_POPJA</name>
<feature type="region of interest" description="Disordered" evidence="1">
    <location>
        <begin position="32"/>
        <end position="123"/>
    </location>
</feature>
<reference evidence="2 3" key="1">
    <citation type="journal article" date="2024" name="BMC Genomics">
        <title>De novo assembly and annotation of Popillia japonica's genome with initial clues to its potential as an invasive pest.</title>
        <authorList>
            <person name="Cucini C."/>
            <person name="Boschi S."/>
            <person name="Funari R."/>
            <person name="Cardaioli E."/>
            <person name="Iannotti N."/>
            <person name="Marturano G."/>
            <person name="Paoli F."/>
            <person name="Bruttini M."/>
            <person name="Carapelli A."/>
            <person name="Frati F."/>
            <person name="Nardi F."/>
        </authorList>
    </citation>
    <scope>NUCLEOTIDE SEQUENCE [LARGE SCALE GENOMIC DNA]</scope>
    <source>
        <strain evidence="2">DMR45628</strain>
    </source>
</reference>
<gene>
    <name evidence="2" type="ORF">QE152_g35209</name>
</gene>
<dbReference type="Proteomes" id="UP001458880">
    <property type="component" value="Unassembled WGS sequence"/>
</dbReference>